<feature type="region of interest" description="Disordered" evidence="1">
    <location>
        <begin position="959"/>
        <end position="997"/>
    </location>
</feature>
<evidence type="ECO:0000259" key="2">
    <source>
        <dbReference type="PROSITE" id="PS50021"/>
    </source>
</evidence>
<dbReference type="GO" id="GO:0005096">
    <property type="term" value="F:GTPase activator activity"/>
    <property type="evidence" value="ECO:0007669"/>
    <property type="project" value="TreeGrafter"/>
</dbReference>
<dbReference type="SUPFAM" id="SSF47576">
    <property type="entry name" value="Calponin-homology domain, CH-domain"/>
    <property type="match status" value="1"/>
</dbReference>
<reference evidence="4 5" key="1">
    <citation type="journal article" date="2021" name="Genome Biol.">
        <title>AFLAP: assembly-free linkage analysis pipeline using k-mers from genome sequencing data.</title>
        <authorList>
            <person name="Fletcher K."/>
            <person name="Zhang L."/>
            <person name="Gil J."/>
            <person name="Han R."/>
            <person name="Cavanaugh K."/>
            <person name="Michelmore R."/>
        </authorList>
    </citation>
    <scope>NUCLEOTIDE SEQUENCE [LARGE SCALE GENOMIC DNA]</scope>
    <source>
        <strain evidence="4 5">SF5</strain>
    </source>
</reference>
<feature type="domain" description="Rab-GAP TBC" evidence="3">
    <location>
        <begin position="232"/>
        <end position="422"/>
    </location>
</feature>
<dbReference type="Pfam" id="PF00566">
    <property type="entry name" value="RabGAP-TBC"/>
    <property type="match status" value="1"/>
</dbReference>
<dbReference type="Gene3D" id="1.10.8.270">
    <property type="entry name" value="putative rabgap domain of human tbc1 domain family member 14 like domains"/>
    <property type="match status" value="1"/>
</dbReference>
<dbReference type="AlphaFoldDB" id="A0A976IEJ1"/>
<evidence type="ECO:0000313" key="5">
    <source>
        <dbReference type="Proteomes" id="UP000294530"/>
    </source>
</evidence>
<dbReference type="PANTHER" id="PTHR47219">
    <property type="entry name" value="RAB GTPASE-ACTIVATING PROTEIN 1-LIKE"/>
    <property type="match status" value="1"/>
</dbReference>
<evidence type="ECO:0000313" key="4">
    <source>
        <dbReference type="EMBL" id="TDH68881.1"/>
    </source>
</evidence>
<name>A0A976IEJ1_BRELC</name>
<dbReference type="FunFam" id="1.10.8.270:FF:000016">
    <property type="entry name" value="TBC1 domain family member 2A"/>
    <property type="match status" value="1"/>
</dbReference>
<dbReference type="PROSITE" id="PS50021">
    <property type="entry name" value="CH"/>
    <property type="match status" value="1"/>
</dbReference>
<proteinExistence type="predicted"/>
<feature type="compositionally biased region" description="Basic and acidic residues" evidence="1">
    <location>
        <begin position="505"/>
        <end position="522"/>
    </location>
</feature>
<dbReference type="Pfam" id="PF00307">
    <property type="entry name" value="CH"/>
    <property type="match status" value="1"/>
</dbReference>
<dbReference type="SUPFAM" id="SSF47923">
    <property type="entry name" value="Ypt/Rab-GAP domain of gyp1p"/>
    <property type="match status" value="2"/>
</dbReference>
<organism evidence="4 5">
    <name type="scientific">Bremia lactucae</name>
    <name type="common">Lettuce downy mildew</name>
    <dbReference type="NCBI Taxonomy" id="4779"/>
    <lineage>
        <taxon>Eukaryota</taxon>
        <taxon>Sar</taxon>
        <taxon>Stramenopiles</taxon>
        <taxon>Oomycota</taxon>
        <taxon>Peronosporomycetes</taxon>
        <taxon>Peronosporales</taxon>
        <taxon>Peronosporaceae</taxon>
        <taxon>Bremia</taxon>
    </lineage>
</organism>
<dbReference type="InterPro" id="IPR000195">
    <property type="entry name" value="Rab-GAP-TBC_dom"/>
</dbReference>
<sequence length="1042" mass="118406">MENEHVKGMELGSKDGEVVRRWIGMVLGDKCLEDLPTALQSGEVLCDLINILYKALGMKSQICPVRGRHTDKDAEKNVHVYLRACEVLGVARVDLFQPQDLLDCKRMDKVYRNILALQSVAVLLSNRRSIDERSVMVTVPVTWSPQSNLANPDDRDAKELEPFTPESIQMRQQSRWLRLLFEYEYQQQRHEKRDISGESATITGLGPVAHGIWRTEERIRAILLRNDREYGAVPEELHGKLWMLASGAQIEMRKNKGQFTRLLATEVENTEASRQIDVDLHRTVAEEDKQHWTDEKTQMLRRILVAYSLYNPSLGYCQGLNYIVARSLHYLNEEEAFYLLVAMLQLVPEDYYTTMLGLAVDQHVFADLVRIQYPEIIQHLIELGGSGMELSLACTEWFLTLFASPCQRIVTFPIWDAIFFQGDEVLFKVALAFLQQAKKDLLESRNYGDMLNHLNELGRGNIDALSLMKVSRDQTCVLRSRLEDFRAHHRLQLASGIVASSVDAEDPRNSHHGRRSSEARADSKLRLFGRKKQGVSRHMDRIPPRFARTFDRVPSVEYIESIRRDHLNLAQYYQGFSPQIQEEYWGSAERSSQWSTRRVSTVCIDKLNDKTTHEQPNVLSCLNNEMHCSGRRTAPDGSNDCELDATRDCRSKSSGVVHEQASSCKLGTRNATNVRFTRMRDEEAGRSPLAWIQRFEEWHKELKIQKEKKKHAKRRRWHQRSDSLFNESNGWNTTISTELMTSQLKIPSPEVEMDSLERKSEDSESFNKEEIALLEEPLLARSSIDAFPSLPGIVGQRLRRPTRENLLSDTNRVMQLPSNGESRIAQGLSDQNTLSRSPHSYVNTASFTQEETHVHASLETEDVKEQGQGVSPTLTQLSIPPVHEFLYSPVQCQLIPSDFITRQSSASSVPPRGRQNVLLSNENSLSLSKPPCNSKRECLQVLRERANVLQYMHRKASDASSLAGSIPRSPAGISERSSDSFRVADQSQSGKSMPYRNSSFSFFDKLSSDLENSTHGLDSLVDESDFQGESSGRGSMSSVATG</sequence>
<feature type="compositionally biased region" description="Polar residues" evidence="1">
    <location>
        <begin position="985"/>
        <end position="997"/>
    </location>
</feature>
<dbReference type="GO" id="GO:0031267">
    <property type="term" value="F:small GTPase binding"/>
    <property type="evidence" value="ECO:0007669"/>
    <property type="project" value="TreeGrafter"/>
</dbReference>
<dbReference type="EMBL" id="SHOA02000016">
    <property type="protein sequence ID" value="TDH68881.1"/>
    <property type="molecule type" value="Genomic_DNA"/>
</dbReference>
<evidence type="ECO:0000259" key="3">
    <source>
        <dbReference type="PROSITE" id="PS50086"/>
    </source>
</evidence>
<dbReference type="InterPro" id="IPR036872">
    <property type="entry name" value="CH_dom_sf"/>
</dbReference>
<keyword evidence="5" id="KW-1185">Reference proteome</keyword>
<dbReference type="OrthoDB" id="294251at2759"/>
<feature type="domain" description="Calponin-homology (CH)" evidence="2">
    <location>
        <begin position="13"/>
        <end position="121"/>
    </location>
</feature>
<dbReference type="PANTHER" id="PTHR47219:SF20">
    <property type="entry name" value="TBC1 DOMAIN FAMILY MEMBER 2B"/>
    <property type="match status" value="1"/>
</dbReference>
<protein>
    <recommendedName>
        <fullName evidence="6">Rab-GAP TBC domain-containing protein</fullName>
    </recommendedName>
</protein>
<comment type="caution">
    <text evidence="4">The sequence shown here is derived from an EMBL/GenBank/DDBJ whole genome shotgun (WGS) entry which is preliminary data.</text>
</comment>
<gene>
    <name evidence="4" type="ORF">CCR75_005551</name>
</gene>
<evidence type="ECO:0008006" key="6">
    <source>
        <dbReference type="Google" id="ProtNLM"/>
    </source>
</evidence>
<dbReference type="PROSITE" id="PS50086">
    <property type="entry name" value="TBC_RABGAP"/>
    <property type="match status" value="1"/>
</dbReference>
<feature type="region of interest" description="Disordered" evidence="1">
    <location>
        <begin position="1013"/>
        <end position="1042"/>
    </location>
</feature>
<dbReference type="Gene3D" id="1.10.472.80">
    <property type="entry name" value="Ypt/Rab-GAP domain of gyp1p, domain 3"/>
    <property type="match status" value="1"/>
</dbReference>
<accession>A0A976IEJ1</accession>
<feature type="compositionally biased region" description="Polar residues" evidence="1">
    <location>
        <begin position="1027"/>
        <end position="1042"/>
    </location>
</feature>
<dbReference type="CDD" id="cd00014">
    <property type="entry name" value="CH_SF"/>
    <property type="match status" value="1"/>
</dbReference>
<dbReference type="Gene3D" id="1.10.418.10">
    <property type="entry name" value="Calponin-like domain"/>
    <property type="match status" value="1"/>
</dbReference>
<dbReference type="InterPro" id="IPR001715">
    <property type="entry name" value="CH_dom"/>
</dbReference>
<dbReference type="SMART" id="SM00033">
    <property type="entry name" value="CH"/>
    <property type="match status" value="1"/>
</dbReference>
<evidence type="ECO:0000256" key="1">
    <source>
        <dbReference type="SAM" id="MobiDB-lite"/>
    </source>
</evidence>
<dbReference type="InterPro" id="IPR050302">
    <property type="entry name" value="Rab_GAP_TBC_domain"/>
</dbReference>
<feature type="region of interest" description="Disordered" evidence="1">
    <location>
        <begin position="502"/>
        <end position="522"/>
    </location>
</feature>
<dbReference type="SMART" id="SM00164">
    <property type="entry name" value="TBC"/>
    <property type="match status" value="1"/>
</dbReference>
<dbReference type="GeneID" id="94349302"/>
<dbReference type="InterPro" id="IPR035969">
    <property type="entry name" value="Rab-GAP_TBC_sf"/>
</dbReference>
<dbReference type="KEGG" id="blac:94349302"/>
<dbReference type="RefSeq" id="XP_067818380.1">
    <property type="nucleotide sequence ID" value="XM_067963631.1"/>
</dbReference>
<dbReference type="Proteomes" id="UP000294530">
    <property type="component" value="Unassembled WGS sequence"/>
</dbReference>